<evidence type="ECO:0000313" key="7">
    <source>
        <dbReference type="Proteomes" id="UP000000391"/>
    </source>
</evidence>
<reference evidence="6 7" key="1">
    <citation type="submission" date="2010-06" db="EMBL/GenBank/DDBJ databases">
        <title>Complete sequence chromosome of Methanohalobium evestigatum Z-7303.</title>
        <authorList>
            <consortium name="US DOE Joint Genome Institute"/>
            <person name="Lucas S."/>
            <person name="Copeland A."/>
            <person name="Lapidus A."/>
            <person name="Cheng J.-F."/>
            <person name="Bruce D."/>
            <person name="Goodwin L."/>
            <person name="Pitluck S."/>
            <person name="Saunders E."/>
            <person name="Detter J.C."/>
            <person name="Han C."/>
            <person name="Tapia R."/>
            <person name="Land M."/>
            <person name="Hauser L."/>
            <person name="Kyrpides N."/>
            <person name="Mikhailova N."/>
            <person name="Sieprawska-Lupa M."/>
            <person name="Whitman W.B."/>
            <person name="Anderson I."/>
            <person name="Woyke T."/>
        </authorList>
    </citation>
    <scope>NUCLEOTIDE SEQUENCE [LARGE SCALE GENOMIC DNA]</scope>
    <source>
        <strain evidence="7">ATCC BAA-1072 / DSM 3721 / NBRC 107634 / OCM 161 / Z-7303</strain>
    </source>
</reference>
<dbReference type="RefSeq" id="WP_013194287.1">
    <property type="nucleotide sequence ID" value="NC_014253.1"/>
</dbReference>
<evidence type="ECO:0000259" key="5">
    <source>
        <dbReference type="Pfam" id="PF04069"/>
    </source>
</evidence>
<name>D7E8P8_METEZ</name>
<dbReference type="CDD" id="cd13639">
    <property type="entry name" value="PBP2_OpuAC_like"/>
    <property type="match status" value="1"/>
</dbReference>
<dbReference type="GO" id="GO:0005275">
    <property type="term" value="F:amine transmembrane transporter activity"/>
    <property type="evidence" value="ECO:0007669"/>
    <property type="project" value="TreeGrafter"/>
</dbReference>
<dbReference type="GeneID" id="9346447"/>
<dbReference type="InterPro" id="IPR007210">
    <property type="entry name" value="ABC_Gly_betaine_transp_sub-bd"/>
</dbReference>
<accession>D7E8P8</accession>
<dbReference type="STRING" id="644295.Metev_0821"/>
<proteinExistence type="predicted"/>
<dbReference type="Proteomes" id="UP000000391">
    <property type="component" value="Chromosome"/>
</dbReference>
<evidence type="ECO:0000256" key="4">
    <source>
        <dbReference type="ARBA" id="ARBA00023136"/>
    </source>
</evidence>
<keyword evidence="2" id="KW-0813">Transport</keyword>
<dbReference type="GO" id="GO:0043190">
    <property type="term" value="C:ATP-binding cassette (ABC) transporter complex"/>
    <property type="evidence" value="ECO:0007669"/>
    <property type="project" value="InterPro"/>
</dbReference>
<organism evidence="6 7">
    <name type="scientific">Methanohalobium evestigatum (strain ATCC BAA-1072 / DSM 3721 / NBRC 107634 / OCM 161 / Z-7303)</name>
    <dbReference type="NCBI Taxonomy" id="644295"/>
    <lineage>
        <taxon>Archaea</taxon>
        <taxon>Methanobacteriati</taxon>
        <taxon>Methanobacteriota</taxon>
        <taxon>Stenosarchaea group</taxon>
        <taxon>Methanomicrobia</taxon>
        <taxon>Methanosarcinales</taxon>
        <taxon>Methanosarcinaceae</taxon>
        <taxon>Methanohalobium</taxon>
    </lineage>
</organism>
<dbReference type="KEGG" id="mev:Metev_0821"/>
<keyword evidence="7" id="KW-1185">Reference proteome</keyword>
<protein>
    <submittedName>
        <fullName evidence="6">Substrate-binding region of ABC-type glycine betaine transport system</fullName>
    </submittedName>
</protein>
<feature type="domain" description="ABC-type glycine betaine transport system substrate-binding" evidence="5">
    <location>
        <begin position="48"/>
        <end position="291"/>
    </location>
</feature>
<dbReference type="PANTHER" id="PTHR47737">
    <property type="entry name" value="GLYCINE BETAINE/PROLINE BETAINE TRANSPORT SYSTEM PERMEASE PROTEIN PROW"/>
    <property type="match status" value="1"/>
</dbReference>
<evidence type="ECO:0000313" key="6">
    <source>
        <dbReference type="EMBL" id="ADI73719.1"/>
    </source>
</evidence>
<keyword evidence="3" id="KW-1003">Cell membrane</keyword>
<evidence type="ECO:0000256" key="1">
    <source>
        <dbReference type="ARBA" id="ARBA00004236"/>
    </source>
</evidence>
<evidence type="ECO:0000256" key="2">
    <source>
        <dbReference type="ARBA" id="ARBA00022448"/>
    </source>
</evidence>
<dbReference type="Pfam" id="PF04069">
    <property type="entry name" value="OpuAC"/>
    <property type="match status" value="1"/>
</dbReference>
<dbReference type="GO" id="GO:0031460">
    <property type="term" value="P:glycine betaine transport"/>
    <property type="evidence" value="ECO:0007669"/>
    <property type="project" value="TreeGrafter"/>
</dbReference>
<dbReference type="Gene3D" id="3.10.105.10">
    <property type="entry name" value="Dipeptide-binding Protein, Domain 3"/>
    <property type="match status" value="2"/>
</dbReference>
<dbReference type="HOGENOM" id="CLU_008673_1_0_2"/>
<dbReference type="Gene3D" id="3.40.190.100">
    <property type="entry name" value="Glycine betaine-binding periplasmic protein, domain 2"/>
    <property type="match status" value="1"/>
</dbReference>
<gene>
    <name evidence="6" type="ordered locus">Metev_0821</name>
</gene>
<sequence length="304" mass="33249" precursor="true">MLNGKKSKSILMIGLVLMLAIAGAGCASQDGDTENGADNGNQTPSEEKSVTIAYVQWASAEATTNVVKEVYEQAGYEVNLQNTAAGIMYQGIANGDADFSVCSWLPDTQANYWDQYGDQIDRVRVNTPEVKTGLVVPEYVDVDTIPELKGNESQFDGTITGIDPGAGIMSQTETALEEYELDGYELESSSGPAMTSALRSVISNEDSIVVTLWNPHWAFARWDLKYLDDPQDVYGSDDIVTIARQGLEEDKPNAYTILENLNWTVADNEQVMAYIDQGMSGEEAAEKWVEENPEKVNAWLGEGE</sequence>
<dbReference type="OrthoDB" id="59515at2157"/>
<dbReference type="PROSITE" id="PS51257">
    <property type="entry name" value="PROKAR_LIPOPROTEIN"/>
    <property type="match status" value="1"/>
</dbReference>
<dbReference type="AlphaFoldDB" id="D7E8P8"/>
<dbReference type="GO" id="GO:0015226">
    <property type="term" value="F:carnitine transmembrane transporter activity"/>
    <property type="evidence" value="ECO:0007669"/>
    <property type="project" value="TreeGrafter"/>
</dbReference>
<dbReference type="GO" id="GO:0015871">
    <property type="term" value="P:choline transport"/>
    <property type="evidence" value="ECO:0007669"/>
    <property type="project" value="TreeGrafter"/>
</dbReference>
<comment type="subcellular location">
    <subcellularLocation>
        <location evidence="1">Cell membrane</location>
    </subcellularLocation>
</comment>
<dbReference type="PANTHER" id="PTHR47737:SF1">
    <property type="entry name" value="GLYCINE BETAINE_PROLINE BETAINE TRANSPORT SYSTEM PERMEASE PROTEIN PROW"/>
    <property type="match status" value="1"/>
</dbReference>
<evidence type="ECO:0000256" key="3">
    <source>
        <dbReference type="ARBA" id="ARBA00022475"/>
    </source>
</evidence>
<keyword evidence="4" id="KW-0472">Membrane</keyword>
<dbReference type="SUPFAM" id="SSF53850">
    <property type="entry name" value="Periplasmic binding protein-like II"/>
    <property type="match status" value="1"/>
</dbReference>
<dbReference type="EMBL" id="CP002069">
    <property type="protein sequence ID" value="ADI73719.1"/>
    <property type="molecule type" value="Genomic_DNA"/>
</dbReference>